<feature type="transmembrane region" description="Helical" evidence="2">
    <location>
        <begin position="101"/>
        <end position="123"/>
    </location>
</feature>
<keyword evidence="4" id="KW-1185">Reference proteome</keyword>
<protein>
    <submittedName>
        <fullName evidence="3">Uncharacterized protein</fullName>
    </submittedName>
</protein>
<comment type="caution">
    <text evidence="3">The sequence shown here is derived from an EMBL/GenBank/DDBJ whole genome shotgun (WGS) entry which is preliminary data.</text>
</comment>
<dbReference type="EMBL" id="JAZAVJ010000090">
    <property type="protein sequence ID" value="KAK7415038.1"/>
    <property type="molecule type" value="Genomic_DNA"/>
</dbReference>
<evidence type="ECO:0000256" key="1">
    <source>
        <dbReference type="SAM" id="MobiDB-lite"/>
    </source>
</evidence>
<name>A0ABR1H269_9HYPO</name>
<feature type="transmembrane region" description="Helical" evidence="2">
    <location>
        <begin position="151"/>
        <end position="172"/>
    </location>
</feature>
<gene>
    <name evidence="3" type="ORF">QQX98_006176</name>
</gene>
<sequence>MYGLGIRTAFYTQWLGAVIVEYIEEDDLPDLRFLGAFLSAAATTSLLVRVFREQLQPMDIYITLLLAIGFFFFQMPLHVWRVLTRCNPNLDPFRLSKEQHGLVYQASTFALLVTNASVGTWYYTSYLPALDRDCRQYAFVFGKTNLEDKRYIAFTAMFYISVLVACVAVLLFHPCCQFQEDPRHYSRVRRRHVHLLHEARTLIGFSVFGVLVAAIELSIEWNNIDGISDFTTVAQLIPFFLSIGIVLRVWAAHFTNKGDNSSSDTSDGVPSRRRRELEDVEIVGEGPWPPWPPEAYRR</sequence>
<evidence type="ECO:0000313" key="3">
    <source>
        <dbReference type="EMBL" id="KAK7415038.1"/>
    </source>
</evidence>
<feature type="region of interest" description="Disordered" evidence="1">
    <location>
        <begin position="257"/>
        <end position="298"/>
    </location>
</feature>
<organism evidence="3 4">
    <name type="scientific">Neonectria punicea</name>
    <dbReference type="NCBI Taxonomy" id="979145"/>
    <lineage>
        <taxon>Eukaryota</taxon>
        <taxon>Fungi</taxon>
        <taxon>Dikarya</taxon>
        <taxon>Ascomycota</taxon>
        <taxon>Pezizomycotina</taxon>
        <taxon>Sordariomycetes</taxon>
        <taxon>Hypocreomycetidae</taxon>
        <taxon>Hypocreales</taxon>
        <taxon>Nectriaceae</taxon>
        <taxon>Neonectria</taxon>
    </lineage>
</organism>
<keyword evidence="2" id="KW-0472">Membrane</keyword>
<proteinExistence type="predicted"/>
<keyword evidence="2" id="KW-1133">Transmembrane helix</keyword>
<feature type="transmembrane region" description="Helical" evidence="2">
    <location>
        <begin position="233"/>
        <end position="251"/>
    </location>
</feature>
<accession>A0ABR1H269</accession>
<feature type="compositionally biased region" description="Pro residues" evidence="1">
    <location>
        <begin position="287"/>
        <end position="298"/>
    </location>
</feature>
<dbReference type="Proteomes" id="UP001498476">
    <property type="component" value="Unassembled WGS sequence"/>
</dbReference>
<feature type="transmembrane region" description="Helical" evidence="2">
    <location>
        <begin position="60"/>
        <end position="80"/>
    </location>
</feature>
<keyword evidence="2" id="KW-0812">Transmembrane</keyword>
<reference evidence="3 4" key="1">
    <citation type="journal article" date="2025" name="Microbiol. Resour. Announc.">
        <title>Draft genome sequences for Neonectria magnoliae and Neonectria punicea, canker pathogens of Liriodendron tulipifera and Acer saccharum in West Virginia.</title>
        <authorList>
            <person name="Petronek H.M."/>
            <person name="Kasson M.T."/>
            <person name="Metheny A.M."/>
            <person name="Stauder C.M."/>
            <person name="Lovett B."/>
            <person name="Lynch S.C."/>
            <person name="Garnas J.R."/>
            <person name="Kasson L.R."/>
            <person name="Stajich J.E."/>
        </authorList>
    </citation>
    <scope>NUCLEOTIDE SEQUENCE [LARGE SCALE GENOMIC DNA]</scope>
    <source>
        <strain evidence="3 4">NRRL 64653</strain>
    </source>
</reference>
<feature type="transmembrane region" description="Helical" evidence="2">
    <location>
        <begin position="193"/>
        <end position="213"/>
    </location>
</feature>
<feature type="compositionally biased region" description="Polar residues" evidence="1">
    <location>
        <begin position="257"/>
        <end position="268"/>
    </location>
</feature>
<evidence type="ECO:0000313" key="4">
    <source>
        <dbReference type="Proteomes" id="UP001498476"/>
    </source>
</evidence>
<evidence type="ECO:0000256" key="2">
    <source>
        <dbReference type="SAM" id="Phobius"/>
    </source>
</evidence>